<name>A0AAW0GPF2_9APHY</name>
<dbReference type="AlphaFoldDB" id="A0AAW0GPF2"/>
<comment type="caution">
    <text evidence="3">The sequence shown here is derived from an EMBL/GenBank/DDBJ whole genome shotgun (WGS) entry which is preliminary data.</text>
</comment>
<reference evidence="3 4" key="1">
    <citation type="submission" date="2022-09" db="EMBL/GenBank/DDBJ databases">
        <authorList>
            <person name="Palmer J.M."/>
        </authorList>
    </citation>
    <scope>NUCLEOTIDE SEQUENCE [LARGE SCALE GENOMIC DNA]</scope>
    <source>
        <strain evidence="3 4">DSM 7382</strain>
    </source>
</reference>
<evidence type="ECO:0000313" key="4">
    <source>
        <dbReference type="Proteomes" id="UP001385951"/>
    </source>
</evidence>
<feature type="domain" description="NOG C-terminal" evidence="2">
    <location>
        <begin position="67"/>
        <end position="120"/>
    </location>
</feature>
<feature type="compositionally biased region" description="Acidic residues" evidence="1">
    <location>
        <begin position="228"/>
        <end position="249"/>
    </location>
</feature>
<organism evidence="3 4">
    <name type="scientific">Cerrena zonata</name>
    <dbReference type="NCBI Taxonomy" id="2478898"/>
    <lineage>
        <taxon>Eukaryota</taxon>
        <taxon>Fungi</taxon>
        <taxon>Dikarya</taxon>
        <taxon>Basidiomycota</taxon>
        <taxon>Agaricomycotina</taxon>
        <taxon>Agaricomycetes</taxon>
        <taxon>Polyporales</taxon>
        <taxon>Cerrenaceae</taxon>
        <taxon>Cerrena</taxon>
    </lineage>
</organism>
<dbReference type="Proteomes" id="UP001385951">
    <property type="component" value="Unassembled WGS sequence"/>
</dbReference>
<evidence type="ECO:0000259" key="2">
    <source>
        <dbReference type="Pfam" id="PF08155"/>
    </source>
</evidence>
<feature type="region of interest" description="Disordered" evidence="1">
    <location>
        <begin position="215"/>
        <end position="335"/>
    </location>
</feature>
<feature type="compositionally biased region" description="Basic residues" evidence="1">
    <location>
        <begin position="315"/>
        <end position="329"/>
    </location>
</feature>
<gene>
    <name evidence="3" type="ORF">QCA50_003737</name>
</gene>
<evidence type="ECO:0000313" key="3">
    <source>
        <dbReference type="EMBL" id="KAK7692118.1"/>
    </source>
</evidence>
<dbReference type="Pfam" id="PF08155">
    <property type="entry name" value="NOGCT"/>
    <property type="match status" value="1"/>
</dbReference>
<evidence type="ECO:0000256" key="1">
    <source>
        <dbReference type="SAM" id="MobiDB-lite"/>
    </source>
</evidence>
<sequence length="335" mass="37995">MDLKNKACDALLEHRVDTKLKGSKINSILNRLHVAQPKARDDVVREPFIPDAVKSRKKYDKEDPERRRLQRDIEAEEGGAGVYNINMKKDYMLANDEWKDDIIPEIMNGKNIADFIDPDILEKLEALEREEEKLQAEGFYDSEEDIFDSDDEREAAEGKVSREKKLISQITKKAGKHRAPLPRTAGLRTLHELTSGLTKAGLDPSRIQERADALAKVAGEKRKRQREEEDAEMDIDEEAGEGDWMDVDEGGSPNKRVKDNSGAVVAKGAREPKSNRQFAGMRDQAQASKAIKLRNLGQRERNMHARAGESDRAIKTKMPKHLFAGKRKMGKTDRR</sequence>
<keyword evidence="4" id="KW-1185">Reference proteome</keyword>
<dbReference type="InterPro" id="IPR012973">
    <property type="entry name" value="NOG_C"/>
</dbReference>
<feature type="compositionally biased region" description="Basic and acidic residues" evidence="1">
    <location>
        <begin position="297"/>
        <end position="314"/>
    </location>
</feature>
<protein>
    <recommendedName>
        <fullName evidence="2">NOG C-terminal domain-containing protein</fullName>
    </recommendedName>
</protein>
<proteinExistence type="predicted"/>
<accession>A0AAW0GPF2</accession>
<dbReference type="EMBL" id="JASBNA010000004">
    <property type="protein sequence ID" value="KAK7692118.1"/>
    <property type="molecule type" value="Genomic_DNA"/>
</dbReference>